<keyword evidence="3" id="KW-1185">Reference proteome</keyword>
<feature type="region of interest" description="Disordered" evidence="1">
    <location>
        <begin position="1"/>
        <end position="74"/>
    </location>
</feature>
<dbReference type="OrthoDB" id="9984275at2759"/>
<dbReference type="AlphaFoldDB" id="A0A835RZ31"/>
<dbReference type="EMBL" id="JADCNL010000001">
    <property type="protein sequence ID" value="KAG0497191.1"/>
    <property type="molecule type" value="Genomic_DNA"/>
</dbReference>
<evidence type="ECO:0000256" key="1">
    <source>
        <dbReference type="SAM" id="MobiDB-lite"/>
    </source>
</evidence>
<name>A0A835RZ31_VANPL</name>
<proteinExistence type="predicted"/>
<feature type="compositionally biased region" description="Polar residues" evidence="1">
    <location>
        <begin position="62"/>
        <end position="71"/>
    </location>
</feature>
<evidence type="ECO:0000313" key="3">
    <source>
        <dbReference type="Proteomes" id="UP000636800"/>
    </source>
</evidence>
<comment type="caution">
    <text evidence="2">The sequence shown here is derived from an EMBL/GenBank/DDBJ whole genome shotgun (WGS) entry which is preliminary data.</text>
</comment>
<protein>
    <submittedName>
        <fullName evidence="2">Uncharacterized protein</fullName>
    </submittedName>
</protein>
<evidence type="ECO:0000313" key="2">
    <source>
        <dbReference type="EMBL" id="KAG0497191.1"/>
    </source>
</evidence>
<feature type="compositionally biased region" description="Polar residues" evidence="1">
    <location>
        <begin position="30"/>
        <end position="44"/>
    </location>
</feature>
<organism evidence="2 3">
    <name type="scientific">Vanilla planifolia</name>
    <name type="common">Vanilla</name>
    <dbReference type="NCBI Taxonomy" id="51239"/>
    <lineage>
        <taxon>Eukaryota</taxon>
        <taxon>Viridiplantae</taxon>
        <taxon>Streptophyta</taxon>
        <taxon>Embryophyta</taxon>
        <taxon>Tracheophyta</taxon>
        <taxon>Spermatophyta</taxon>
        <taxon>Magnoliopsida</taxon>
        <taxon>Liliopsida</taxon>
        <taxon>Asparagales</taxon>
        <taxon>Orchidaceae</taxon>
        <taxon>Vanilloideae</taxon>
        <taxon>Vanilleae</taxon>
        <taxon>Vanilla</taxon>
    </lineage>
</organism>
<reference evidence="2 3" key="1">
    <citation type="journal article" date="2020" name="Nat. Food">
        <title>A phased Vanilla planifolia genome enables genetic improvement of flavour and production.</title>
        <authorList>
            <person name="Hasing T."/>
            <person name="Tang H."/>
            <person name="Brym M."/>
            <person name="Khazi F."/>
            <person name="Huang T."/>
            <person name="Chambers A.H."/>
        </authorList>
    </citation>
    <scope>NUCLEOTIDE SEQUENCE [LARGE SCALE GENOMIC DNA]</scope>
    <source>
        <tissue evidence="2">Leaf</tissue>
    </source>
</reference>
<dbReference type="Proteomes" id="UP000636800">
    <property type="component" value="Chromosome 1"/>
</dbReference>
<sequence length="168" mass="18195">MDVRRSVNGAKNRSSFLCEPLRQKPPLQNFDHTSLSSSKTTAEGDSSGHGSPKGVKILPRVPTTTASNPSGSELELEFEPVLDPTSFAFLLTLRSWIRFRRARRKSPAGIRTAAKMNRLARPQGQQQQIAAHSAVFPPAISAKRAVGFVGSFWSIIRPIAGGAVAFVV</sequence>
<gene>
    <name evidence="2" type="ORF">HPP92_001882</name>
</gene>
<accession>A0A835RZ31</accession>